<proteinExistence type="inferred from homology"/>
<comment type="similarity">
    <text evidence="1">Belongs to the LysR transcriptional regulatory family.</text>
</comment>
<evidence type="ECO:0000256" key="3">
    <source>
        <dbReference type="ARBA" id="ARBA00023125"/>
    </source>
</evidence>
<evidence type="ECO:0000259" key="5">
    <source>
        <dbReference type="PROSITE" id="PS50931"/>
    </source>
</evidence>
<reference evidence="6 7" key="1">
    <citation type="submission" date="2019-09" db="EMBL/GenBank/DDBJ databases">
        <title>Goodfellowia gen. nov., a new genus of the Pseudonocardineae related to Actinoalloteichus, containing Goodfellowia coeruleoviolacea gen. nov., comb. nov. gen. nov., comb. nov.</title>
        <authorList>
            <person name="Labeda D."/>
        </authorList>
    </citation>
    <scope>NUCLEOTIDE SEQUENCE [LARGE SCALE GENOMIC DNA]</scope>
    <source>
        <strain evidence="6 7">AN110305</strain>
    </source>
</reference>
<sequence length="302" mass="31774">MADLEIRELRYFVALAEELSFSRAAGRLGMAQPPLSKAVQGMERKLGVILLRRSTRRVELTDAGRVLLDQARHVLDAAAAASARTRRAGLPQPRLVVAVKPGGDAGLLADVLARYHREPGHPPARVTVGGWGEQAAELREGAADVALLRDLPDHAGLDHEVLATQPRGVLLPRGHRLAGRGTLRRADLAGEPVPVWPPAGPRHALFRAALDHLPGAAAPEGPEVGDFQQLLEVVALGQGVAFVPLASAALHPRADLVCVPVVDISPSTVVVAWAQTSRSPSVAAFVRAATDAAADISGRHGS</sequence>
<feature type="domain" description="HTH lysR-type" evidence="5">
    <location>
        <begin position="4"/>
        <end position="61"/>
    </location>
</feature>
<keyword evidence="7" id="KW-1185">Reference proteome</keyword>
<dbReference type="Pfam" id="PF00126">
    <property type="entry name" value="HTH_1"/>
    <property type="match status" value="1"/>
</dbReference>
<dbReference type="Proteomes" id="UP000323454">
    <property type="component" value="Unassembled WGS sequence"/>
</dbReference>
<dbReference type="PRINTS" id="PR00039">
    <property type="entry name" value="HTHLYSR"/>
</dbReference>
<gene>
    <name evidence="6" type="ORF">F0L68_03995</name>
</gene>
<evidence type="ECO:0000256" key="4">
    <source>
        <dbReference type="ARBA" id="ARBA00023163"/>
    </source>
</evidence>
<dbReference type="GO" id="GO:0032993">
    <property type="term" value="C:protein-DNA complex"/>
    <property type="evidence" value="ECO:0007669"/>
    <property type="project" value="TreeGrafter"/>
</dbReference>
<dbReference type="GO" id="GO:0003700">
    <property type="term" value="F:DNA-binding transcription factor activity"/>
    <property type="evidence" value="ECO:0007669"/>
    <property type="project" value="InterPro"/>
</dbReference>
<dbReference type="RefSeq" id="WP_149848025.1">
    <property type="nucleotide sequence ID" value="NZ_VUOB01000005.1"/>
</dbReference>
<comment type="caution">
    <text evidence="6">The sequence shown here is derived from an EMBL/GenBank/DDBJ whole genome shotgun (WGS) entry which is preliminary data.</text>
</comment>
<dbReference type="GO" id="GO:0003677">
    <property type="term" value="F:DNA binding"/>
    <property type="evidence" value="ECO:0007669"/>
    <property type="project" value="UniProtKB-KW"/>
</dbReference>
<evidence type="ECO:0000256" key="1">
    <source>
        <dbReference type="ARBA" id="ARBA00009437"/>
    </source>
</evidence>
<dbReference type="EMBL" id="VUOB01000005">
    <property type="protein sequence ID" value="KAA2265740.1"/>
    <property type="molecule type" value="Genomic_DNA"/>
</dbReference>
<dbReference type="PROSITE" id="PS50931">
    <property type="entry name" value="HTH_LYSR"/>
    <property type="match status" value="1"/>
</dbReference>
<protein>
    <submittedName>
        <fullName evidence="6">LysR family transcriptional regulator</fullName>
    </submittedName>
</protein>
<name>A0A5B2XRZ9_9PSEU</name>
<keyword evidence="3" id="KW-0238">DNA-binding</keyword>
<dbReference type="OrthoDB" id="4140098at2"/>
<accession>A0A5B2XRZ9</accession>
<evidence type="ECO:0000256" key="2">
    <source>
        <dbReference type="ARBA" id="ARBA00023015"/>
    </source>
</evidence>
<dbReference type="Pfam" id="PF03466">
    <property type="entry name" value="LysR_substrate"/>
    <property type="match status" value="1"/>
</dbReference>
<dbReference type="InterPro" id="IPR005119">
    <property type="entry name" value="LysR_subst-bd"/>
</dbReference>
<dbReference type="PANTHER" id="PTHR30346">
    <property type="entry name" value="TRANSCRIPTIONAL DUAL REGULATOR HCAR-RELATED"/>
    <property type="match status" value="1"/>
</dbReference>
<dbReference type="AlphaFoldDB" id="A0A5B2XRZ9"/>
<organism evidence="6 7">
    <name type="scientific">Solihabitans fulvus</name>
    <dbReference type="NCBI Taxonomy" id="1892852"/>
    <lineage>
        <taxon>Bacteria</taxon>
        <taxon>Bacillati</taxon>
        <taxon>Actinomycetota</taxon>
        <taxon>Actinomycetes</taxon>
        <taxon>Pseudonocardiales</taxon>
        <taxon>Pseudonocardiaceae</taxon>
        <taxon>Solihabitans</taxon>
    </lineage>
</organism>
<dbReference type="CDD" id="cd08414">
    <property type="entry name" value="PBP2_LTTR_aromatics_like"/>
    <property type="match status" value="1"/>
</dbReference>
<keyword evidence="4" id="KW-0804">Transcription</keyword>
<dbReference type="PANTHER" id="PTHR30346:SF0">
    <property type="entry name" value="HCA OPERON TRANSCRIPTIONAL ACTIVATOR HCAR"/>
    <property type="match status" value="1"/>
</dbReference>
<dbReference type="InterPro" id="IPR036388">
    <property type="entry name" value="WH-like_DNA-bd_sf"/>
</dbReference>
<dbReference type="SUPFAM" id="SSF53850">
    <property type="entry name" value="Periplasmic binding protein-like II"/>
    <property type="match status" value="1"/>
</dbReference>
<reference evidence="6 7" key="2">
    <citation type="submission" date="2019-09" db="EMBL/GenBank/DDBJ databases">
        <authorList>
            <person name="Jin C."/>
        </authorList>
    </citation>
    <scope>NUCLEOTIDE SEQUENCE [LARGE SCALE GENOMIC DNA]</scope>
    <source>
        <strain evidence="6 7">AN110305</strain>
    </source>
</reference>
<dbReference type="InterPro" id="IPR000847">
    <property type="entry name" value="LysR_HTH_N"/>
</dbReference>
<dbReference type="InterPro" id="IPR036390">
    <property type="entry name" value="WH_DNA-bd_sf"/>
</dbReference>
<evidence type="ECO:0000313" key="7">
    <source>
        <dbReference type="Proteomes" id="UP000323454"/>
    </source>
</evidence>
<evidence type="ECO:0000313" key="6">
    <source>
        <dbReference type="EMBL" id="KAA2265740.1"/>
    </source>
</evidence>
<keyword evidence="2" id="KW-0805">Transcription regulation</keyword>
<dbReference type="Gene3D" id="3.40.190.10">
    <property type="entry name" value="Periplasmic binding protein-like II"/>
    <property type="match status" value="2"/>
</dbReference>
<dbReference type="Gene3D" id="1.10.10.10">
    <property type="entry name" value="Winged helix-like DNA-binding domain superfamily/Winged helix DNA-binding domain"/>
    <property type="match status" value="1"/>
</dbReference>
<dbReference type="FunFam" id="1.10.10.10:FF:000001">
    <property type="entry name" value="LysR family transcriptional regulator"/>
    <property type="match status" value="1"/>
</dbReference>
<dbReference type="SUPFAM" id="SSF46785">
    <property type="entry name" value="Winged helix' DNA-binding domain"/>
    <property type="match status" value="1"/>
</dbReference>